<organism evidence="1 2">
    <name type="scientific">Massilia violaceinigra</name>
    <dbReference type="NCBI Taxonomy" id="2045208"/>
    <lineage>
        <taxon>Bacteria</taxon>
        <taxon>Pseudomonadati</taxon>
        <taxon>Pseudomonadota</taxon>
        <taxon>Betaproteobacteria</taxon>
        <taxon>Burkholderiales</taxon>
        <taxon>Oxalobacteraceae</taxon>
        <taxon>Telluria group</taxon>
        <taxon>Massilia</taxon>
    </lineage>
</organism>
<keyword evidence="2" id="KW-1185">Reference proteome</keyword>
<name>A0A2D2DDN4_9BURK</name>
<gene>
    <name evidence="1" type="ORF">CR152_00240</name>
</gene>
<dbReference type="AlphaFoldDB" id="A0A2D2DDN4"/>
<proteinExistence type="predicted"/>
<protein>
    <submittedName>
        <fullName evidence="1">Uncharacterized protein</fullName>
    </submittedName>
</protein>
<dbReference type="EMBL" id="CP024608">
    <property type="protein sequence ID" value="ATQ73110.1"/>
    <property type="molecule type" value="Genomic_DNA"/>
</dbReference>
<reference evidence="1" key="1">
    <citation type="submission" date="2017-10" db="EMBL/GenBank/DDBJ databases">
        <title>Massilia psychrophilum sp. nov., a novel purple-pigmented bacterium isolated from Tianshan glacier, Xinjiang Municipality, China.</title>
        <authorList>
            <person name="Wang H."/>
        </authorList>
    </citation>
    <scope>NUCLEOTIDE SEQUENCE [LARGE SCALE GENOMIC DNA]</scope>
    <source>
        <strain evidence="1">B2</strain>
    </source>
</reference>
<evidence type="ECO:0000313" key="2">
    <source>
        <dbReference type="Proteomes" id="UP000229897"/>
    </source>
</evidence>
<evidence type="ECO:0000313" key="1">
    <source>
        <dbReference type="EMBL" id="ATQ73110.1"/>
    </source>
</evidence>
<dbReference type="KEGG" id="mass:CR152_00240"/>
<dbReference type="Proteomes" id="UP000229897">
    <property type="component" value="Chromosome"/>
</dbReference>
<accession>A0A2D2DDN4</accession>
<sequence length="74" mass="8754">MVLSRTQVDKADELMRAMYRRLGYEQLRQLIARYASRVGVKPGTLRVWELKNRWLLLGNRQQFPSLCKISANFL</sequence>